<protein>
    <submittedName>
        <fullName evidence="1">Uncharacterized protein</fullName>
    </submittedName>
</protein>
<name>A0A2C6DH87_9GAMM</name>
<reference evidence="2" key="1">
    <citation type="submission" date="2017-09" db="EMBL/GenBank/DDBJ databases">
        <title>FDA dAtabase for Regulatory Grade micrObial Sequences (FDA-ARGOS): Supporting development and validation of Infectious Disease Dx tests.</title>
        <authorList>
            <person name="Minogue T."/>
            <person name="Wolcott M."/>
            <person name="Wasieloski L."/>
            <person name="Aguilar W."/>
            <person name="Moore D."/>
            <person name="Tallon L."/>
            <person name="Sadzewicz L."/>
            <person name="Ott S."/>
            <person name="Zhao X."/>
            <person name="Nagaraj S."/>
            <person name="Vavikolanu K."/>
            <person name="Aluvathingal J."/>
            <person name="Nadendla S."/>
            <person name="Sichtig H."/>
        </authorList>
    </citation>
    <scope>NUCLEOTIDE SEQUENCE [LARGE SCALE GENOMIC DNA]</scope>
    <source>
        <strain evidence="2">FDAARGOS_387</strain>
    </source>
</reference>
<comment type="caution">
    <text evidence="1">The sequence shown here is derived from an EMBL/GenBank/DDBJ whole genome shotgun (WGS) entry which is preliminary data.</text>
</comment>
<dbReference type="EMBL" id="PDDX01000001">
    <property type="protein sequence ID" value="PHI28181.1"/>
    <property type="molecule type" value="Genomic_DNA"/>
</dbReference>
<accession>A0A2C6DH87</accession>
<evidence type="ECO:0000313" key="2">
    <source>
        <dbReference type="Proteomes" id="UP000224974"/>
    </source>
</evidence>
<evidence type="ECO:0000313" key="1">
    <source>
        <dbReference type="EMBL" id="PHI28181.1"/>
    </source>
</evidence>
<gene>
    <name evidence="1" type="ORF">CRN84_01895</name>
</gene>
<proteinExistence type="predicted"/>
<dbReference type="AlphaFoldDB" id="A0A2C6DH87"/>
<organism evidence="1 2">
    <name type="scientific">Budvicia aquatica</name>
    <dbReference type="NCBI Taxonomy" id="82979"/>
    <lineage>
        <taxon>Bacteria</taxon>
        <taxon>Pseudomonadati</taxon>
        <taxon>Pseudomonadota</taxon>
        <taxon>Gammaproteobacteria</taxon>
        <taxon>Enterobacterales</taxon>
        <taxon>Budviciaceae</taxon>
        <taxon>Budvicia</taxon>
    </lineage>
</organism>
<sequence length="63" mass="7397">MISFTLFDLYPSSFKLHFCWLCSLARITYLSKLIGTRSLAAVMQFEIFWVKVFRELNSVISNI</sequence>
<dbReference type="Proteomes" id="UP000224974">
    <property type="component" value="Unassembled WGS sequence"/>
</dbReference>
<keyword evidence="2" id="KW-1185">Reference proteome</keyword>